<dbReference type="AlphaFoldDB" id="A0A5J5BNQ4"/>
<protein>
    <submittedName>
        <fullName evidence="1">Uncharacterized protein</fullName>
    </submittedName>
</protein>
<evidence type="ECO:0000313" key="2">
    <source>
        <dbReference type="Proteomes" id="UP000325577"/>
    </source>
</evidence>
<evidence type="ECO:0000313" key="1">
    <source>
        <dbReference type="EMBL" id="KAA8542791.1"/>
    </source>
</evidence>
<organism evidence="1 2">
    <name type="scientific">Nyssa sinensis</name>
    <dbReference type="NCBI Taxonomy" id="561372"/>
    <lineage>
        <taxon>Eukaryota</taxon>
        <taxon>Viridiplantae</taxon>
        <taxon>Streptophyta</taxon>
        <taxon>Embryophyta</taxon>
        <taxon>Tracheophyta</taxon>
        <taxon>Spermatophyta</taxon>
        <taxon>Magnoliopsida</taxon>
        <taxon>eudicotyledons</taxon>
        <taxon>Gunneridae</taxon>
        <taxon>Pentapetalae</taxon>
        <taxon>asterids</taxon>
        <taxon>Cornales</taxon>
        <taxon>Nyssaceae</taxon>
        <taxon>Nyssa</taxon>
    </lineage>
</organism>
<sequence length="113" mass="12605">MKEELCMEIDPPFKENLATVEDWRKALNKVVLPWSCFESRLVELLILNLSVPGTSPGLLLTSSVWATEQRRGGRYDSDTEQKDDTEALLKMLGIDADAEADCERKGFGISSGQ</sequence>
<keyword evidence="2" id="KW-1185">Reference proteome</keyword>
<reference evidence="1 2" key="1">
    <citation type="submission" date="2019-09" db="EMBL/GenBank/DDBJ databases">
        <title>A chromosome-level genome assembly of the Chinese tupelo Nyssa sinensis.</title>
        <authorList>
            <person name="Yang X."/>
            <person name="Kang M."/>
            <person name="Yang Y."/>
            <person name="Xiong H."/>
            <person name="Wang M."/>
            <person name="Zhang Z."/>
            <person name="Wang Z."/>
            <person name="Wu H."/>
            <person name="Ma T."/>
            <person name="Liu J."/>
            <person name="Xi Z."/>
        </authorList>
    </citation>
    <scope>NUCLEOTIDE SEQUENCE [LARGE SCALE GENOMIC DNA]</scope>
    <source>
        <strain evidence="1">J267</strain>
        <tissue evidence="1">Leaf</tissue>
    </source>
</reference>
<gene>
    <name evidence="1" type="ORF">F0562_023943</name>
</gene>
<dbReference type="EMBL" id="CM018035">
    <property type="protein sequence ID" value="KAA8542791.1"/>
    <property type="molecule type" value="Genomic_DNA"/>
</dbReference>
<proteinExistence type="predicted"/>
<dbReference type="OrthoDB" id="1750144at2759"/>
<accession>A0A5J5BNQ4</accession>
<dbReference type="Proteomes" id="UP000325577">
    <property type="component" value="Linkage Group LG12"/>
</dbReference>
<name>A0A5J5BNQ4_9ASTE</name>